<dbReference type="AlphaFoldDB" id="A0A2S2PW17"/>
<name>A0A2S2PW17_9HEMI</name>
<keyword evidence="1" id="KW-0472">Membrane</keyword>
<gene>
    <name evidence="2" type="ORF">g.73073</name>
</gene>
<organism evidence="2">
    <name type="scientific">Sipha flava</name>
    <name type="common">yellow sugarcane aphid</name>
    <dbReference type="NCBI Taxonomy" id="143950"/>
    <lineage>
        <taxon>Eukaryota</taxon>
        <taxon>Metazoa</taxon>
        <taxon>Ecdysozoa</taxon>
        <taxon>Arthropoda</taxon>
        <taxon>Hexapoda</taxon>
        <taxon>Insecta</taxon>
        <taxon>Pterygota</taxon>
        <taxon>Neoptera</taxon>
        <taxon>Paraneoptera</taxon>
        <taxon>Hemiptera</taxon>
        <taxon>Sternorrhyncha</taxon>
        <taxon>Aphidomorpha</taxon>
        <taxon>Aphidoidea</taxon>
        <taxon>Aphididae</taxon>
        <taxon>Sipha</taxon>
    </lineage>
</organism>
<accession>A0A2S2PW17</accession>
<proteinExistence type="predicted"/>
<evidence type="ECO:0000313" key="2">
    <source>
        <dbReference type="EMBL" id="MBY69544.1"/>
    </source>
</evidence>
<feature type="transmembrane region" description="Helical" evidence="1">
    <location>
        <begin position="42"/>
        <end position="62"/>
    </location>
</feature>
<protein>
    <submittedName>
        <fullName evidence="2">Uncharacterized protein</fullName>
    </submittedName>
</protein>
<keyword evidence="1" id="KW-0812">Transmembrane</keyword>
<evidence type="ECO:0000256" key="1">
    <source>
        <dbReference type="SAM" id="Phobius"/>
    </source>
</evidence>
<sequence length="146" mass="17213">MTAVVLTLNARFFVFAFSQKLHLSPPPCYDPDGQTQNVYPPLLLDVWLPTSTLLFFILFNLTRRERSFVFCRLQSLPLQFGSRRLRDGQTQRVIRSNPFSRRTRHFAKHYKPRARRTKIMYTLSECSKTATPLAYRETLSRRVGWV</sequence>
<dbReference type="EMBL" id="GGMS01000341">
    <property type="protein sequence ID" value="MBY69544.1"/>
    <property type="molecule type" value="Transcribed_RNA"/>
</dbReference>
<keyword evidence="1" id="KW-1133">Transmembrane helix</keyword>
<reference evidence="2" key="1">
    <citation type="submission" date="2018-04" db="EMBL/GenBank/DDBJ databases">
        <title>Transcriptome assembly of Sipha flava.</title>
        <authorList>
            <person name="Scully E.D."/>
            <person name="Geib S.M."/>
            <person name="Palmer N.A."/>
            <person name="Koch K."/>
            <person name="Bradshaw J."/>
            <person name="Heng-Moss T."/>
            <person name="Sarath G."/>
        </authorList>
    </citation>
    <scope>NUCLEOTIDE SEQUENCE</scope>
</reference>